<dbReference type="EMBL" id="PQIB02000017">
    <property type="protein sequence ID" value="RLM58932.1"/>
    <property type="molecule type" value="Genomic_DNA"/>
</dbReference>
<dbReference type="Proteomes" id="UP000275267">
    <property type="component" value="Unassembled WGS sequence"/>
</dbReference>
<dbReference type="STRING" id="4540.A0A3L6PL83"/>
<dbReference type="AlphaFoldDB" id="A0A3L6PL83"/>
<name>A0A3L6PL83_PANMI</name>
<dbReference type="PANTHER" id="PTHR31325">
    <property type="entry name" value="OS01G0798800 PROTEIN-RELATED"/>
    <property type="match status" value="1"/>
</dbReference>
<dbReference type="OrthoDB" id="631811at2759"/>
<sequence length="702" mass="77627">MGRRFSGAVQWWEEWQLREEEWVSNNVEALWAPILLVHLGGQDGIVAYNIEDNELWTRHVLTAVSQITVAIYVFHKSWSGDKRLFQAAILIFVIGIIKCLEKPWALRCASISSLMKSNTASSSSSSGSSAPETFDERQDKLYKLFVDIGPHGDLDWVSAPGSDIHDKMGAGLSYTVDRLYTKEQVKNNMVGDEQDGTETDGGCSSKRSRGKSLRVAIVYLAFVPVALFHKSHRKSYDSVDVKVTYALLGCTAAMELMAYFQPAFPFAASSTVYGFPWPDRVTQYNLVGYLARNRKHRLLRRLLLLPVCKDYLDHLWCMKPCESSRDITGLVHGYLQDGRERHMADAAAARAFNDSRGQRTLRSEGLSGPGGGKNLERSLRAPFESVLLWHLATDFCFYGGDGTGTSADTREAARRSRVVSNCMAYLLFVTPEMLMTGARPSLFRDAYEELKGILPMLDADEGEPARDDTAPGKKKAEEELAAKIIHELKGGLQGGGVVHDLVRKAWELAYDLMEFSKDKMEEIKKKKVMEEEEMKKAGNAVSLSKEKMSDIMSSARKDGDDKMWEVIQGVWVEMLCFSAGRCRGYLHAKSLGKGGEYLSYVWLLLSYMGMETLAQRMQRTELTEQGDDSSGGGGGSDRTAPASQATTTIIGDGDEKAAELHDGAGRTATTTDDEKRDYNNGGSHCTTSATPAATAITGDENV</sequence>
<evidence type="ECO:0000256" key="1">
    <source>
        <dbReference type="SAM" id="Coils"/>
    </source>
</evidence>
<protein>
    <recommendedName>
        <fullName evidence="3">DUF4220 domain-containing protein</fullName>
    </recommendedName>
</protein>
<gene>
    <name evidence="4" type="ORF">C2845_PM18G10120</name>
</gene>
<comment type="caution">
    <text evidence="4">The sequence shown here is derived from an EMBL/GenBank/DDBJ whole genome shotgun (WGS) entry which is preliminary data.</text>
</comment>
<feature type="domain" description="DUF4220" evidence="3">
    <location>
        <begin position="25"/>
        <end position="142"/>
    </location>
</feature>
<feature type="coiled-coil region" evidence="1">
    <location>
        <begin position="513"/>
        <end position="540"/>
    </location>
</feature>
<reference evidence="5" key="1">
    <citation type="journal article" date="2019" name="Nat. Commun.">
        <title>The genome of broomcorn millet.</title>
        <authorList>
            <person name="Zou C."/>
            <person name="Miki D."/>
            <person name="Li D."/>
            <person name="Tang Q."/>
            <person name="Xiao L."/>
            <person name="Rajput S."/>
            <person name="Deng P."/>
            <person name="Jia W."/>
            <person name="Huang R."/>
            <person name="Zhang M."/>
            <person name="Sun Y."/>
            <person name="Hu J."/>
            <person name="Fu X."/>
            <person name="Schnable P.S."/>
            <person name="Li F."/>
            <person name="Zhang H."/>
            <person name="Feng B."/>
            <person name="Zhu X."/>
            <person name="Liu R."/>
            <person name="Schnable J.C."/>
            <person name="Zhu J.-K."/>
            <person name="Zhang H."/>
        </authorList>
    </citation>
    <scope>NUCLEOTIDE SEQUENCE [LARGE SCALE GENOMIC DNA]</scope>
</reference>
<proteinExistence type="predicted"/>
<organism evidence="4 5">
    <name type="scientific">Panicum miliaceum</name>
    <name type="common">Proso millet</name>
    <name type="synonym">Broomcorn millet</name>
    <dbReference type="NCBI Taxonomy" id="4540"/>
    <lineage>
        <taxon>Eukaryota</taxon>
        <taxon>Viridiplantae</taxon>
        <taxon>Streptophyta</taxon>
        <taxon>Embryophyta</taxon>
        <taxon>Tracheophyta</taxon>
        <taxon>Spermatophyta</taxon>
        <taxon>Magnoliopsida</taxon>
        <taxon>Liliopsida</taxon>
        <taxon>Poales</taxon>
        <taxon>Poaceae</taxon>
        <taxon>PACMAD clade</taxon>
        <taxon>Panicoideae</taxon>
        <taxon>Panicodae</taxon>
        <taxon>Paniceae</taxon>
        <taxon>Panicinae</taxon>
        <taxon>Panicum</taxon>
        <taxon>Panicum sect. Panicum</taxon>
    </lineage>
</organism>
<evidence type="ECO:0000313" key="4">
    <source>
        <dbReference type="EMBL" id="RLM58932.1"/>
    </source>
</evidence>
<evidence type="ECO:0000313" key="5">
    <source>
        <dbReference type="Proteomes" id="UP000275267"/>
    </source>
</evidence>
<dbReference type="InterPro" id="IPR025315">
    <property type="entry name" value="DUF4220"/>
</dbReference>
<feature type="region of interest" description="Disordered" evidence="2">
    <location>
        <begin position="620"/>
        <end position="702"/>
    </location>
</feature>
<evidence type="ECO:0000256" key="2">
    <source>
        <dbReference type="SAM" id="MobiDB-lite"/>
    </source>
</evidence>
<keyword evidence="1" id="KW-0175">Coiled coil</keyword>
<evidence type="ECO:0000259" key="3">
    <source>
        <dbReference type="Pfam" id="PF13968"/>
    </source>
</evidence>
<feature type="compositionally biased region" description="Basic and acidic residues" evidence="2">
    <location>
        <begin position="653"/>
        <end position="664"/>
    </location>
</feature>
<dbReference type="InterPro" id="IPR007658">
    <property type="entry name" value="DUF594"/>
</dbReference>
<feature type="compositionally biased region" description="Low complexity" evidence="2">
    <location>
        <begin position="686"/>
        <end position="702"/>
    </location>
</feature>
<dbReference type="Pfam" id="PF04578">
    <property type="entry name" value="DUF594"/>
    <property type="match status" value="1"/>
</dbReference>
<accession>A0A3L6PL83</accession>
<keyword evidence="5" id="KW-1185">Reference proteome</keyword>
<dbReference type="Pfam" id="PF13968">
    <property type="entry name" value="DUF4220"/>
    <property type="match status" value="1"/>
</dbReference>